<dbReference type="PANTHER" id="PTHR10233:SF14">
    <property type="entry name" value="TRANSLATION INITIATION FACTOR EIF-2B SUBUNIT DELTA"/>
    <property type="match status" value="1"/>
</dbReference>
<dbReference type="GO" id="GO:0005829">
    <property type="term" value="C:cytosol"/>
    <property type="evidence" value="ECO:0007669"/>
    <property type="project" value="UniProtKB-SubCell"/>
</dbReference>
<gene>
    <name evidence="11" type="ORF">M501DRAFT_452565</name>
</gene>
<evidence type="ECO:0000256" key="5">
    <source>
        <dbReference type="ARBA" id="ARBA00022917"/>
    </source>
</evidence>
<feature type="non-terminal residue" evidence="11">
    <location>
        <position position="277"/>
    </location>
</feature>
<dbReference type="Gene3D" id="3.40.50.10470">
    <property type="entry name" value="Translation initiation factor eif-2b, domain 2"/>
    <property type="match status" value="1"/>
</dbReference>
<evidence type="ECO:0000256" key="3">
    <source>
        <dbReference type="ARBA" id="ARBA00022490"/>
    </source>
</evidence>
<name>A0A9P4S3C8_9PEZI</name>
<comment type="subunit">
    <text evidence="8">Component of the translation initiation factor 2B (eIF2B) complex which is a heterodecamer of two sets of five different subunits: alpha, beta, gamma, delta and epsilon. Subunits alpha, beta and delta comprise a regulatory subcomplex and subunits epsilon and gamma comprise a catalytic subcomplex. Within the complex, the hexameric regulatory complex resides at the center, with the two heterodimeric catalytic subcomplexes bound on opposite sides.</text>
</comment>
<reference evidence="11" key="1">
    <citation type="journal article" date="2020" name="Stud. Mycol.">
        <title>101 Dothideomycetes genomes: a test case for predicting lifestyles and emergence of pathogens.</title>
        <authorList>
            <person name="Haridas S."/>
            <person name="Albert R."/>
            <person name="Binder M."/>
            <person name="Bloem J."/>
            <person name="Labutti K."/>
            <person name="Salamov A."/>
            <person name="Andreopoulos B."/>
            <person name="Baker S."/>
            <person name="Barry K."/>
            <person name="Bills G."/>
            <person name="Bluhm B."/>
            <person name="Cannon C."/>
            <person name="Castanera R."/>
            <person name="Culley D."/>
            <person name="Daum C."/>
            <person name="Ezra D."/>
            <person name="Gonzalez J."/>
            <person name="Henrissat B."/>
            <person name="Kuo A."/>
            <person name="Liang C."/>
            <person name="Lipzen A."/>
            <person name="Lutzoni F."/>
            <person name="Magnuson J."/>
            <person name="Mondo S."/>
            <person name="Nolan M."/>
            <person name="Ohm R."/>
            <person name="Pangilinan J."/>
            <person name="Park H.-J."/>
            <person name="Ramirez L."/>
            <person name="Alfaro M."/>
            <person name="Sun H."/>
            <person name="Tritt A."/>
            <person name="Yoshinaga Y."/>
            <person name="Zwiers L.-H."/>
            <person name="Turgeon B."/>
            <person name="Goodwin S."/>
            <person name="Spatafora J."/>
            <person name="Crous P."/>
            <person name="Grigoriev I."/>
        </authorList>
    </citation>
    <scope>NUCLEOTIDE SEQUENCE</scope>
    <source>
        <strain evidence="11">CBS 101060</strain>
    </source>
</reference>
<dbReference type="InterPro" id="IPR037171">
    <property type="entry name" value="NagB/RpiA_transferase-like"/>
</dbReference>
<evidence type="ECO:0000256" key="6">
    <source>
        <dbReference type="ARBA" id="ARBA00044147"/>
    </source>
</evidence>
<dbReference type="OrthoDB" id="10254737at2759"/>
<evidence type="ECO:0000256" key="2">
    <source>
        <dbReference type="ARBA" id="ARBA00007251"/>
    </source>
</evidence>
<comment type="caution">
    <text evidence="11">The sequence shown here is derived from an EMBL/GenBank/DDBJ whole genome shotgun (WGS) entry which is preliminary data.</text>
</comment>
<evidence type="ECO:0000256" key="4">
    <source>
        <dbReference type="ARBA" id="ARBA00022540"/>
    </source>
</evidence>
<dbReference type="Proteomes" id="UP000799429">
    <property type="component" value="Unassembled WGS sequence"/>
</dbReference>
<dbReference type="InterPro" id="IPR000649">
    <property type="entry name" value="IF-2B-related"/>
</dbReference>
<dbReference type="Pfam" id="PF01008">
    <property type="entry name" value="IF-2B"/>
    <property type="match status" value="1"/>
</dbReference>
<feature type="compositionally biased region" description="Basic and acidic residues" evidence="10">
    <location>
        <begin position="47"/>
        <end position="58"/>
    </location>
</feature>
<feature type="compositionally biased region" description="Basic residues" evidence="10">
    <location>
        <begin position="16"/>
        <end position="36"/>
    </location>
</feature>
<evidence type="ECO:0000256" key="1">
    <source>
        <dbReference type="ARBA" id="ARBA00004514"/>
    </source>
</evidence>
<protein>
    <recommendedName>
        <fullName evidence="6">Translation initiation factor eIF2B subunit delta</fullName>
    </recommendedName>
    <alternativeName>
        <fullName evidence="7">eIF2B GDP-GTP exchange factor subunit delta</fullName>
    </alternativeName>
</protein>
<proteinExistence type="inferred from homology"/>
<evidence type="ECO:0000313" key="11">
    <source>
        <dbReference type="EMBL" id="KAF2835419.1"/>
    </source>
</evidence>
<dbReference type="SUPFAM" id="SSF100950">
    <property type="entry name" value="NagB/RpiA/CoA transferase-like"/>
    <property type="match status" value="1"/>
</dbReference>
<evidence type="ECO:0000256" key="9">
    <source>
        <dbReference type="RuleBase" id="RU003814"/>
    </source>
</evidence>
<keyword evidence="5" id="KW-0648">Protein biosynthesis</keyword>
<dbReference type="GO" id="GO:0003743">
    <property type="term" value="F:translation initiation factor activity"/>
    <property type="evidence" value="ECO:0007669"/>
    <property type="project" value="UniProtKB-KW"/>
</dbReference>
<feature type="region of interest" description="Disordered" evidence="10">
    <location>
        <begin position="16"/>
        <end position="58"/>
    </location>
</feature>
<dbReference type="EMBL" id="MU006109">
    <property type="protein sequence ID" value="KAF2835419.1"/>
    <property type="molecule type" value="Genomic_DNA"/>
</dbReference>
<organism evidence="11 12">
    <name type="scientific">Patellaria atrata CBS 101060</name>
    <dbReference type="NCBI Taxonomy" id="1346257"/>
    <lineage>
        <taxon>Eukaryota</taxon>
        <taxon>Fungi</taxon>
        <taxon>Dikarya</taxon>
        <taxon>Ascomycota</taxon>
        <taxon>Pezizomycotina</taxon>
        <taxon>Dothideomycetes</taxon>
        <taxon>Dothideomycetes incertae sedis</taxon>
        <taxon>Patellariales</taxon>
        <taxon>Patellariaceae</taxon>
        <taxon>Patellaria</taxon>
    </lineage>
</organism>
<evidence type="ECO:0000313" key="12">
    <source>
        <dbReference type="Proteomes" id="UP000799429"/>
    </source>
</evidence>
<accession>A0A9P4S3C8</accession>
<evidence type="ECO:0000256" key="7">
    <source>
        <dbReference type="ARBA" id="ARBA00044356"/>
    </source>
</evidence>
<comment type="subcellular location">
    <subcellularLocation>
        <location evidence="1">Cytoplasm</location>
        <location evidence="1">Cytosol</location>
    </subcellularLocation>
</comment>
<dbReference type="AlphaFoldDB" id="A0A9P4S3C8"/>
<keyword evidence="3" id="KW-0963">Cytoplasm</keyword>
<dbReference type="PANTHER" id="PTHR10233">
    <property type="entry name" value="TRANSLATION INITIATION FACTOR EIF-2B"/>
    <property type="match status" value="1"/>
</dbReference>
<keyword evidence="12" id="KW-1185">Reference proteome</keyword>
<keyword evidence="4" id="KW-0396">Initiation factor</keyword>
<comment type="similarity">
    <text evidence="2 9">Belongs to the eIF-2B alpha/beta/delta subunits family.</text>
</comment>
<sequence>MELWIQDLLGKLRLSGRKGRKQRSRAQKAMPLRRRMSSGQVPILPQQKKEGRRETREKEKEVGLFGHLYGQPRRHEIAGAPKDIHPAILALGLQTSGYVVSGSNARCVAMLLAFKSLISSYTTPHGTSLARHLTTHLSPQIDYLKSCRPISIAMGNSIRWLKDIIIKIDPAVPESDAKTHLLTSIDAFIRDRITAADTLIAQTAASKIVDGDVILTFARSSIVQKTLLFAHAKGTKFRVLVVDSKPLFEGKRLAKRLADAGVEVRYALITGAAHAAK</sequence>
<dbReference type="InterPro" id="IPR042529">
    <property type="entry name" value="IF_2B-like_C"/>
</dbReference>
<evidence type="ECO:0000256" key="10">
    <source>
        <dbReference type="SAM" id="MobiDB-lite"/>
    </source>
</evidence>
<evidence type="ECO:0000256" key="8">
    <source>
        <dbReference type="ARBA" id="ARBA00046432"/>
    </source>
</evidence>